<dbReference type="PROSITE" id="PS01009">
    <property type="entry name" value="CRISP_1"/>
    <property type="match status" value="1"/>
</dbReference>
<proteinExistence type="predicted"/>
<evidence type="ECO:0000259" key="1">
    <source>
        <dbReference type="SMART" id="SM00198"/>
    </source>
</evidence>
<evidence type="ECO:0000313" key="2">
    <source>
        <dbReference type="Proteomes" id="UP000695022"/>
    </source>
</evidence>
<evidence type="ECO:0000313" key="3">
    <source>
        <dbReference type="RefSeq" id="XP_014661637.1"/>
    </source>
</evidence>
<dbReference type="InterPro" id="IPR018244">
    <property type="entry name" value="Allrgn_V5/Tpx1_CS"/>
</dbReference>
<dbReference type="Proteomes" id="UP000695022">
    <property type="component" value="Unplaced"/>
</dbReference>
<keyword evidence="2" id="KW-1185">Reference proteome</keyword>
<feature type="domain" description="SCP" evidence="1">
    <location>
        <begin position="5"/>
        <end position="143"/>
    </location>
</feature>
<dbReference type="InterPro" id="IPR014044">
    <property type="entry name" value="CAP_dom"/>
</dbReference>
<dbReference type="PRINTS" id="PR00837">
    <property type="entry name" value="V5TPXLIKE"/>
</dbReference>
<dbReference type="GeneID" id="106804803"/>
<dbReference type="PANTHER" id="PTHR10334">
    <property type="entry name" value="CYSTEINE-RICH SECRETORY PROTEIN-RELATED"/>
    <property type="match status" value="1"/>
</dbReference>
<dbReference type="SMART" id="SM00198">
    <property type="entry name" value="SCP"/>
    <property type="match status" value="1"/>
</dbReference>
<dbReference type="RefSeq" id="XP_014661637.1">
    <property type="nucleotide sequence ID" value="XM_014806151.1"/>
</dbReference>
<dbReference type="Pfam" id="PF00188">
    <property type="entry name" value="CAP"/>
    <property type="match status" value="1"/>
</dbReference>
<name>A0ABM1DNW7_PRICU</name>
<accession>A0ABM1DNW7</accession>
<organism evidence="2 4">
    <name type="scientific">Priapulus caudatus</name>
    <name type="common">Priapulid worm</name>
    <dbReference type="NCBI Taxonomy" id="37621"/>
    <lineage>
        <taxon>Eukaryota</taxon>
        <taxon>Metazoa</taxon>
        <taxon>Ecdysozoa</taxon>
        <taxon>Scalidophora</taxon>
        <taxon>Priapulida</taxon>
        <taxon>Priapulimorpha</taxon>
        <taxon>Priapulimorphida</taxon>
        <taxon>Priapulidae</taxon>
        <taxon>Priapulus</taxon>
    </lineage>
</organism>
<dbReference type="InterPro" id="IPR035940">
    <property type="entry name" value="CAP_sf"/>
</dbReference>
<dbReference type="InterPro" id="IPR001283">
    <property type="entry name" value="CRISP-related"/>
</dbReference>
<dbReference type="RefSeq" id="XP_014661638.1">
    <property type="nucleotide sequence ID" value="XM_014806152.1"/>
</dbReference>
<evidence type="ECO:0000313" key="4">
    <source>
        <dbReference type="RefSeq" id="XP_014661638.1"/>
    </source>
</evidence>
<gene>
    <name evidence="3 4" type="primary">LOC106804803</name>
</gene>
<protein>
    <submittedName>
        <fullName evidence="3 4">Golgi-associated plant pathogenesis-related protein 1-like</fullName>
    </submittedName>
</protein>
<dbReference type="Gene3D" id="3.40.33.10">
    <property type="entry name" value="CAP"/>
    <property type="match status" value="1"/>
</dbReference>
<dbReference type="CDD" id="cd05382">
    <property type="entry name" value="CAP_GAPR1-like"/>
    <property type="match status" value="1"/>
</dbReference>
<dbReference type="PRINTS" id="PR00838">
    <property type="entry name" value="V5ALLERGEN"/>
</dbReference>
<dbReference type="InterPro" id="IPR002413">
    <property type="entry name" value="V5_allergen-like"/>
</dbReference>
<reference evidence="3 4" key="1">
    <citation type="submission" date="2025-05" db="UniProtKB">
        <authorList>
            <consortium name="RefSeq"/>
        </authorList>
    </citation>
    <scope>IDENTIFICATION</scope>
</reference>
<sequence length="154" mass="17162">MGFTQFQKECLAEHNKLRAKHGAAPLALSAELNKLAQEWAEKLAKTGQLSHRPNNNYGECIYNCSSSDPNFDVSGDKATQTWYSELPKYKWFGKEPSMQEKRGTGHFSQVVWAASKELGMGKVKKGNQIFVVGNYKPAGNMGGQYMDNVRKPTA</sequence>
<dbReference type="SUPFAM" id="SSF55797">
    <property type="entry name" value="PR-1-like"/>
    <property type="match status" value="1"/>
</dbReference>
<dbReference type="InterPro" id="IPR034113">
    <property type="entry name" value="SCP_GAPR1-like"/>
</dbReference>